<dbReference type="SUPFAM" id="SSF90229">
    <property type="entry name" value="CCCH zinc finger"/>
    <property type="match status" value="2"/>
</dbReference>
<feature type="region of interest" description="Disordered" evidence="6">
    <location>
        <begin position="418"/>
        <end position="468"/>
    </location>
</feature>
<evidence type="ECO:0000256" key="6">
    <source>
        <dbReference type="SAM" id="MobiDB-lite"/>
    </source>
</evidence>
<keyword evidence="9" id="KW-1185">Reference proteome</keyword>
<feature type="region of interest" description="Disordered" evidence="6">
    <location>
        <begin position="372"/>
        <end position="398"/>
    </location>
</feature>
<evidence type="ECO:0000256" key="1">
    <source>
        <dbReference type="ARBA" id="ARBA00022723"/>
    </source>
</evidence>
<evidence type="ECO:0000256" key="4">
    <source>
        <dbReference type="ARBA" id="ARBA00022833"/>
    </source>
</evidence>
<reference evidence="8" key="1">
    <citation type="submission" date="2022-01" db="EMBL/GenBank/DDBJ databases">
        <title>Genome Sequence Resource for Two Populations of Ditylenchus destructor, the Migratory Endoparasitic Phytonematode.</title>
        <authorList>
            <person name="Zhang H."/>
            <person name="Lin R."/>
            <person name="Xie B."/>
        </authorList>
    </citation>
    <scope>NUCLEOTIDE SEQUENCE</scope>
    <source>
        <strain evidence="8">BazhouSP</strain>
    </source>
</reference>
<dbReference type="GO" id="GO:0003730">
    <property type="term" value="F:mRNA 3'-UTR binding"/>
    <property type="evidence" value="ECO:0007669"/>
    <property type="project" value="TreeGrafter"/>
</dbReference>
<accession>A0AAD4NID0</accession>
<feature type="compositionally biased region" description="Polar residues" evidence="6">
    <location>
        <begin position="11"/>
        <end position="28"/>
    </location>
</feature>
<dbReference type="GO" id="GO:0008270">
    <property type="term" value="F:zinc ion binding"/>
    <property type="evidence" value="ECO:0007669"/>
    <property type="project" value="UniProtKB-KW"/>
</dbReference>
<proteinExistence type="predicted"/>
<dbReference type="FunFam" id="4.10.1000.10:FF:000001">
    <property type="entry name" value="zinc finger CCCH domain-containing protein 15-like"/>
    <property type="match status" value="1"/>
</dbReference>
<evidence type="ECO:0000313" key="8">
    <source>
        <dbReference type="EMBL" id="KAI1728084.1"/>
    </source>
</evidence>
<dbReference type="Proteomes" id="UP001201812">
    <property type="component" value="Unassembled WGS sequence"/>
</dbReference>
<feature type="region of interest" description="Disordered" evidence="6">
    <location>
        <begin position="1"/>
        <end position="28"/>
    </location>
</feature>
<dbReference type="InterPro" id="IPR045877">
    <property type="entry name" value="ZFP36-like"/>
</dbReference>
<dbReference type="PANTHER" id="PTHR12547:SF185">
    <property type="entry name" value="C3H1-TYPE DOMAIN-CONTAINING PROTEIN"/>
    <property type="match status" value="1"/>
</dbReference>
<feature type="region of interest" description="Disordered" evidence="6">
    <location>
        <begin position="95"/>
        <end position="161"/>
    </location>
</feature>
<keyword evidence="3 5" id="KW-0863">Zinc-finger</keyword>
<feature type="zinc finger region" description="C3H1-type" evidence="5">
    <location>
        <begin position="163"/>
        <end position="191"/>
    </location>
</feature>
<dbReference type="AlphaFoldDB" id="A0AAD4NID0"/>
<evidence type="ECO:0000256" key="2">
    <source>
        <dbReference type="ARBA" id="ARBA00022737"/>
    </source>
</evidence>
<feature type="compositionally biased region" description="Low complexity" evidence="6">
    <location>
        <begin position="601"/>
        <end position="614"/>
    </location>
</feature>
<dbReference type="PANTHER" id="PTHR12547">
    <property type="entry name" value="CCCH ZINC FINGER/TIS11-RELATED"/>
    <property type="match status" value="1"/>
</dbReference>
<feature type="compositionally biased region" description="Polar residues" evidence="6">
    <location>
        <begin position="645"/>
        <end position="659"/>
    </location>
</feature>
<feature type="compositionally biased region" description="Polar residues" evidence="6">
    <location>
        <begin position="372"/>
        <end position="381"/>
    </location>
</feature>
<keyword evidence="1 5" id="KW-0479">Metal-binding</keyword>
<feature type="compositionally biased region" description="Low complexity" evidence="6">
    <location>
        <begin position="146"/>
        <end position="160"/>
    </location>
</feature>
<dbReference type="InterPro" id="IPR036855">
    <property type="entry name" value="Znf_CCCH_sf"/>
</dbReference>
<organism evidence="8 9">
    <name type="scientific">Ditylenchus destructor</name>
    <dbReference type="NCBI Taxonomy" id="166010"/>
    <lineage>
        <taxon>Eukaryota</taxon>
        <taxon>Metazoa</taxon>
        <taxon>Ecdysozoa</taxon>
        <taxon>Nematoda</taxon>
        <taxon>Chromadorea</taxon>
        <taxon>Rhabditida</taxon>
        <taxon>Tylenchina</taxon>
        <taxon>Tylenchomorpha</taxon>
        <taxon>Sphaerularioidea</taxon>
        <taxon>Anguinidae</taxon>
        <taxon>Anguininae</taxon>
        <taxon>Ditylenchus</taxon>
    </lineage>
</organism>
<evidence type="ECO:0000313" key="9">
    <source>
        <dbReference type="Proteomes" id="UP001201812"/>
    </source>
</evidence>
<dbReference type="FunFam" id="4.10.1000.10:FF:000002">
    <property type="entry name" value="Zinc finger protein 36, C3H1 type-like 1"/>
    <property type="match status" value="1"/>
</dbReference>
<feature type="compositionally biased region" description="Polar residues" evidence="6">
    <location>
        <begin position="95"/>
        <end position="104"/>
    </location>
</feature>
<dbReference type="GO" id="GO:0043186">
    <property type="term" value="C:P granule"/>
    <property type="evidence" value="ECO:0007669"/>
    <property type="project" value="UniProtKB-ARBA"/>
</dbReference>
<evidence type="ECO:0000256" key="5">
    <source>
        <dbReference type="PROSITE-ProRule" id="PRU00723"/>
    </source>
</evidence>
<gene>
    <name evidence="8" type="ORF">DdX_00238</name>
</gene>
<comment type="caution">
    <text evidence="8">The sequence shown here is derived from an EMBL/GenBank/DDBJ whole genome shotgun (WGS) entry which is preliminary data.</text>
</comment>
<sequence length="673" mass="71803">MVLASPVLGRSNHQSLSRRPTACTSGTHQPVSGFIPPQASGDQHALYSQNASAFGFNTDSISLLHHTATMRAAARNVAMPDHCWNNLFGNNQLSSSTPSLNTAQEPGKGRNSHQTPNFQCGTSNKGHPAQNQLTHTNSGPPSTGEQKQQQQSQLNSQQKNPKLYKTELCRSWVDTGRCNYGERCQYAHGDTEKRPIPRHPKYKTEACQSYHKTGYCPYGPRCHFIHNEDPAQIQQQQLLHAQNSANSTPLANGTPASTPTNAGTGSNPNLLFLRQMNSLGNLGGSSSTPATPHHMSAGLIGNARAPPVTTTTQMGTYFPQHQILTSTQSWSLGVTNTMPMLSTRASNPIANAPIYSMGHQQAQVFDVQPNSINQSASQQKSKPSRMQLPNGPGFSVQQIGLPMKSQTIVHPAFSTLPQTNQQAPLSSSAGDCSPLTTSSLPSSGGDSGTESPTALITGSFSPTFDQSDKNGELNFSRLSPSSFHTTLLMGQVNDKDRRNSEGSSTILDAESAPQFAIPGSLNAIVGSSVAQLRPSQELEDPHLSQLTTSLAASLIHDPSELDLTPPVADQTKSENFSGQHPIWASDKAGNTAADESNRRASGSSLGSSGQSGHSTYCDTPLSDISTVTVGSGSDIETWVRPSSGLYKSTQQPNEQSQTAGRLPVFERLSNGPF</sequence>
<feature type="region of interest" description="Disordered" evidence="6">
    <location>
        <begin position="245"/>
        <end position="268"/>
    </location>
</feature>
<feature type="compositionally biased region" description="Polar residues" evidence="6">
    <location>
        <begin position="112"/>
        <end position="145"/>
    </location>
</feature>
<dbReference type="PROSITE" id="PS50103">
    <property type="entry name" value="ZF_C3H1"/>
    <property type="match status" value="2"/>
</dbReference>
<feature type="compositionally biased region" description="Polar residues" evidence="6">
    <location>
        <begin position="418"/>
        <end position="430"/>
    </location>
</feature>
<dbReference type="SMART" id="SM00356">
    <property type="entry name" value="ZnF_C3H1"/>
    <property type="match status" value="2"/>
</dbReference>
<dbReference type="GO" id="GO:0005829">
    <property type="term" value="C:cytosol"/>
    <property type="evidence" value="ECO:0007669"/>
    <property type="project" value="TreeGrafter"/>
</dbReference>
<keyword evidence="2" id="KW-0677">Repeat</keyword>
<feature type="compositionally biased region" description="Low complexity" evidence="6">
    <location>
        <begin position="433"/>
        <end position="444"/>
    </location>
</feature>
<name>A0AAD4NID0_9BILA</name>
<evidence type="ECO:0000259" key="7">
    <source>
        <dbReference type="PROSITE" id="PS50103"/>
    </source>
</evidence>
<dbReference type="InterPro" id="IPR000571">
    <property type="entry name" value="Znf_CCCH"/>
</dbReference>
<feature type="domain" description="C3H1-type" evidence="7">
    <location>
        <begin position="163"/>
        <end position="191"/>
    </location>
</feature>
<dbReference type="Gene3D" id="4.10.1000.10">
    <property type="entry name" value="Zinc finger, CCCH-type"/>
    <property type="match status" value="2"/>
</dbReference>
<feature type="region of interest" description="Disordered" evidence="6">
    <location>
        <begin position="641"/>
        <end position="673"/>
    </location>
</feature>
<feature type="region of interest" description="Disordered" evidence="6">
    <location>
        <begin position="561"/>
        <end position="617"/>
    </location>
</feature>
<feature type="zinc finger region" description="C3H1-type" evidence="5">
    <location>
        <begin position="201"/>
        <end position="229"/>
    </location>
</feature>
<dbReference type="EMBL" id="JAKKPZ010000001">
    <property type="protein sequence ID" value="KAI1728084.1"/>
    <property type="molecule type" value="Genomic_DNA"/>
</dbReference>
<evidence type="ECO:0000256" key="3">
    <source>
        <dbReference type="ARBA" id="ARBA00022771"/>
    </source>
</evidence>
<feature type="domain" description="C3H1-type" evidence="7">
    <location>
        <begin position="201"/>
        <end position="229"/>
    </location>
</feature>
<dbReference type="Pfam" id="PF00642">
    <property type="entry name" value="zf-CCCH"/>
    <property type="match status" value="2"/>
</dbReference>
<keyword evidence="4 5" id="KW-0862">Zinc</keyword>
<protein>
    <submittedName>
        <fullName evidence="8">Zinc finger c-x8-C-x5-C-x3-H type (And similar) domain-containing protein</fullName>
    </submittedName>
</protein>
<feature type="compositionally biased region" description="Polar residues" evidence="6">
    <location>
        <begin position="450"/>
        <end position="465"/>
    </location>
</feature>